<evidence type="ECO:0000256" key="4">
    <source>
        <dbReference type="ARBA" id="ARBA00023136"/>
    </source>
</evidence>
<keyword evidence="8" id="KW-1185">Reference proteome</keyword>
<dbReference type="AlphaFoldDB" id="A0ABC9VAR5"/>
<protein>
    <submittedName>
        <fullName evidence="7">Teichuronic acid biosynthesis protein TuaE</fullName>
    </submittedName>
</protein>
<feature type="transmembrane region" description="Helical" evidence="5">
    <location>
        <begin position="67"/>
        <end position="85"/>
    </location>
</feature>
<evidence type="ECO:0000313" key="8">
    <source>
        <dbReference type="Proteomes" id="UP000023566"/>
    </source>
</evidence>
<feature type="transmembrane region" description="Helical" evidence="5">
    <location>
        <begin position="9"/>
        <end position="28"/>
    </location>
</feature>
<comment type="subcellular location">
    <subcellularLocation>
        <location evidence="1">Membrane</location>
        <topology evidence="1">Multi-pass membrane protein</topology>
    </subcellularLocation>
</comment>
<dbReference type="Pfam" id="PF04932">
    <property type="entry name" value="Wzy_C"/>
    <property type="match status" value="1"/>
</dbReference>
<dbReference type="RefSeq" id="WP_043906115.1">
    <property type="nucleotide sequence ID" value="NZ_CM002692.1"/>
</dbReference>
<dbReference type="EMBL" id="AOTZ01000009">
    <property type="protein sequence ID" value="EZP75143.1"/>
    <property type="molecule type" value="Genomic_DNA"/>
</dbReference>
<dbReference type="InterPro" id="IPR051533">
    <property type="entry name" value="WaaL-like"/>
</dbReference>
<feature type="transmembrane region" description="Helical" evidence="5">
    <location>
        <begin position="34"/>
        <end position="55"/>
    </location>
</feature>
<feature type="transmembrane region" description="Helical" evidence="5">
    <location>
        <begin position="299"/>
        <end position="326"/>
    </location>
</feature>
<dbReference type="GO" id="GO:0016020">
    <property type="term" value="C:membrane"/>
    <property type="evidence" value="ECO:0007669"/>
    <property type="project" value="UniProtKB-SubCell"/>
</dbReference>
<feature type="transmembrane region" description="Helical" evidence="5">
    <location>
        <begin position="152"/>
        <end position="169"/>
    </location>
</feature>
<sequence length="483" mass="55351">MHNSAIMKVAMTLLASIFLAWIAVFLISEEHLTISILVVGLSTAILLGGAFYARLFWGRYSFLEKCLSILLFSSFIGAGLVSYDIGPLTLFPFRILLLAILVLIIVERIKGKFKWDDRVTFQPILLFLSLWVSYGIISIAWAPVVSEGIKEIIYLFTGISVVVLVMFIYQKNINYLEFYWIWIVMTVFLVFIGMVNHFGHYHLPHSRIYTAPWYQKDIPTAVFVNENDYASFLAISLFFLVSLVRHSRNWLVKGTGLLVMALAIYLVVVTASRANYLAIVVGFFFWYVFLLTKREKIQVLFATVAVGGTISLLLYQKVANILLIVLEQFSSLFTDSYKPEASVDIRANLLKNALHFIEKSYGFGIGAGNIEYYMENYPLYNTFGDYNMHNWWMELFVHYGTLIFILYVLMFFYLIYAIYRIYLLSNDITVKQISEALVCGLVVFILASISPNSFMALTYNWTLIAFAVGFVNIHKYHIMLGGK</sequence>
<keyword evidence="4 5" id="KW-0472">Membrane</keyword>
<name>A0ABC9VAR5_9BACL</name>
<feature type="transmembrane region" description="Helical" evidence="5">
    <location>
        <begin position="274"/>
        <end position="292"/>
    </location>
</feature>
<feature type="transmembrane region" description="Helical" evidence="5">
    <location>
        <begin position="121"/>
        <end position="146"/>
    </location>
</feature>
<proteinExistence type="predicted"/>
<dbReference type="PANTHER" id="PTHR37422">
    <property type="entry name" value="TEICHURONIC ACID BIOSYNTHESIS PROTEIN TUAE"/>
    <property type="match status" value="1"/>
</dbReference>
<organism evidence="7 8">
    <name type="scientific">Parageobacillus genomosp. 1</name>
    <dbReference type="NCBI Taxonomy" id="1295642"/>
    <lineage>
        <taxon>Bacteria</taxon>
        <taxon>Bacillati</taxon>
        <taxon>Bacillota</taxon>
        <taxon>Bacilli</taxon>
        <taxon>Bacillales</taxon>
        <taxon>Anoxybacillaceae</taxon>
        <taxon>Parageobacillus</taxon>
    </lineage>
</organism>
<feature type="transmembrane region" description="Helical" evidence="5">
    <location>
        <begin position="91"/>
        <end position="109"/>
    </location>
</feature>
<feature type="transmembrane region" description="Helical" evidence="5">
    <location>
        <begin position="433"/>
        <end position="450"/>
    </location>
</feature>
<evidence type="ECO:0000256" key="1">
    <source>
        <dbReference type="ARBA" id="ARBA00004141"/>
    </source>
</evidence>
<dbReference type="PANTHER" id="PTHR37422:SF23">
    <property type="entry name" value="TEICHURONIC ACID BIOSYNTHESIS PROTEIN TUAE"/>
    <property type="match status" value="1"/>
</dbReference>
<keyword evidence="2 5" id="KW-0812">Transmembrane</keyword>
<evidence type="ECO:0000313" key="7">
    <source>
        <dbReference type="EMBL" id="EZP75143.1"/>
    </source>
</evidence>
<dbReference type="InterPro" id="IPR007016">
    <property type="entry name" value="O-antigen_ligase-rel_domated"/>
</dbReference>
<dbReference type="Proteomes" id="UP000023566">
    <property type="component" value="Chromosome"/>
</dbReference>
<evidence type="ECO:0000256" key="2">
    <source>
        <dbReference type="ARBA" id="ARBA00022692"/>
    </source>
</evidence>
<feature type="domain" description="O-antigen ligase-related" evidence="6">
    <location>
        <begin position="258"/>
        <end position="408"/>
    </location>
</feature>
<accession>A0ABC9VAR5</accession>
<feature type="transmembrane region" description="Helical" evidence="5">
    <location>
        <begin position="229"/>
        <end position="244"/>
    </location>
</feature>
<reference evidence="7 8" key="1">
    <citation type="journal article" date="2014" name="Appl. Microbiol. Biotechnol.">
        <title>Transformable facultative thermophile Geobacillus stearothermophilus NUB3621 as a host strain for metabolic engineering.</title>
        <authorList>
            <person name="Blanchard K."/>
            <person name="Robic S."/>
            <person name="Matsumura I."/>
        </authorList>
    </citation>
    <scope>NUCLEOTIDE SEQUENCE [LARGE SCALE GENOMIC DNA]</scope>
    <source>
        <strain evidence="7 8">NUB3621</strain>
    </source>
</reference>
<feature type="transmembrane region" description="Helical" evidence="5">
    <location>
        <begin position="251"/>
        <end position="268"/>
    </location>
</feature>
<evidence type="ECO:0000259" key="6">
    <source>
        <dbReference type="Pfam" id="PF04932"/>
    </source>
</evidence>
<gene>
    <name evidence="7" type="ORF">H839_16623</name>
</gene>
<evidence type="ECO:0000256" key="5">
    <source>
        <dbReference type="SAM" id="Phobius"/>
    </source>
</evidence>
<comment type="caution">
    <text evidence="7">The sequence shown here is derived from an EMBL/GenBank/DDBJ whole genome shotgun (WGS) entry which is preliminary data.</text>
</comment>
<evidence type="ECO:0000256" key="3">
    <source>
        <dbReference type="ARBA" id="ARBA00022989"/>
    </source>
</evidence>
<feature type="transmembrane region" description="Helical" evidence="5">
    <location>
        <begin position="178"/>
        <end position="199"/>
    </location>
</feature>
<keyword evidence="3 5" id="KW-1133">Transmembrane helix</keyword>
<feature type="transmembrane region" description="Helical" evidence="5">
    <location>
        <begin position="396"/>
        <end position="421"/>
    </location>
</feature>